<evidence type="ECO:0000259" key="1">
    <source>
        <dbReference type="Pfam" id="PF05685"/>
    </source>
</evidence>
<dbReference type="AlphaFoldDB" id="A0A177HX06"/>
<dbReference type="PANTHER" id="PTHR35400">
    <property type="entry name" value="SLR1083 PROTEIN"/>
    <property type="match status" value="1"/>
</dbReference>
<dbReference type="OrthoDB" id="4537149at2"/>
<accession>A0A177HX06</accession>
<dbReference type="Gene3D" id="3.90.1570.10">
    <property type="entry name" value="tt1808, chain A"/>
    <property type="match status" value="1"/>
</dbReference>
<feature type="domain" description="Putative restriction endonuclease" evidence="1">
    <location>
        <begin position="26"/>
        <end position="180"/>
    </location>
</feature>
<proteinExistence type="predicted"/>
<dbReference type="PANTHER" id="PTHR35400:SF3">
    <property type="entry name" value="SLL1072 PROTEIN"/>
    <property type="match status" value="1"/>
</dbReference>
<gene>
    <name evidence="2" type="ORF">STSP_13640</name>
</gene>
<dbReference type="InterPro" id="IPR011335">
    <property type="entry name" value="Restrct_endonuc-II-like"/>
</dbReference>
<comment type="caution">
    <text evidence="2">The sequence shown here is derived from an EMBL/GenBank/DDBJ whole genome shotgun (WGS) entry which is preliminary data.</text>
</comment>
<reference evidence="2 3" key="1">
    <citation type="submission" date="2015-12" db="EMBL/GenBank/DDBJ databases">
        <title>Genome sequence of Streptomyces sp. G25.</title>
        <authorList>
            <person name="Poehlein A."/>
            <person name="Roettig A."/>
            <person name="Hiessl S."/>
            <person name="Hauschild P."/>
            <person name="Schauer J."/>
            <person name="Madkour M.H."/>
            <person name="Al-Ansari A.M."/>
            <person name="Almakishah N.H."/>
            <person name="Steinbuechel A."/>
            <person name="Daniel R."/>
        </authorList>
    </citation>
    <scope>NUCLEOTIDE SEQUENCE [LARGE SCALE GENOMIC DNA]</scope>
    <source>
        <strain evidence="3">G25(2015)</strain>
    </source>
</reference>
<name>A0A177HX06_9ACTN</name>
<dbReference type="RefSeq" id="WP_067273437.1">
    <property type="nucleotide sequence ID" value="NZ_LOHS01000049.1"/>
</dbReference>
<protein>
    <recommendedName>
        <fullName evidence="1">Putative restriction endonuclease domain-containing protein</fullName>
    </recommendedName>
</protein>
<dbReference type="InterPro" id="IPR008538">
    <property type="entry name" value="Uma2"/>
</dbReference>
<organism evidence="2 3">
    <name type="scientific">Streptomyces jeddahensis</name>
    <dbReference type="NCBI Taxonomy" id="1716141"/>
    <lineage>
        <taxon>Bacteria</taxon>
        <taxon>Bacillati</taxon>
        <taxon>Actinomycetota</taxon>
        <taxon>Actinomycetes</taxon>
        <taxon>Kitasatosporales</taxon>
        <taxon>Streptomycetaceae</taxon>
        <taxon>Streptomyces</taxon>
    </lineage>
</organism>
<dbReference type="STRING" id="1716141.STSP_13640"/>
<dbReference type="Pfam" id="PF05685">
    <property type="entry name" value="Uma2"/>
    <property type="match status" value="1"/>
</dbReference>
<dbReference type="Proteomes" id="UP000077381">
    <property type="component" value="Unassembled WGS sequence"/>
</dbReference>
<dbReference type="CDD" id="cd06260">
    <property type="entry name" value="DUF820-like"/>
    <property type="match status" value="1"/>
</dbReference>
<dbReference type="InterPro" id="IPR012296">
    <property type="entry name" value="Nuclease_put_TT1808"/>
</dbReference>
<dbReference type="PATRIC" id="fig|1716141.3.peg.1441"/>
<sequence length="196" mass="22447">MTLMHHETVEDVMRSKDGHELLRFLETLPELDQLKIELIDGKIVMQASAAPFHNRIVTKLATQFDAAGWEALPEQALISEISSFEPKADLTVTTSEAIQDNLNPFPAHRVELVIEVVSSDKDSDYIKKRMWYAMSGIPLYLLIDPNDGLIELHRQPERMSYRRVDPYQFGEAVELPEPFSFAVDTSQFKLYPPKFP</sequence>
<dbReference type="SUPFAM" id="SSF52980">
    <property type="entry name" value="Restriction endonuclease-like"/>
    <property type="match status" value="1"/>
</dbReference>
<evidence type="ECO:0000313" key="3">
    <source>
        <dbReference type="Proteomes" id="UP000077381"/>
    </source>
</evidence>
<keyword evidence="3" id="KW-1185">Reference proteome</keyword>
<evidence type="ECO:0000313" key="2">
    <source>
        <dbReference type="EMBL" id="OAH15256.1"/>
    </source>
</evidence>
<dbReference type="EMBL" id="LOHS01000049">
    <property type="protein sequence ID" value="OAH15256.1"/>
    <property type="molecule type" value="Genomic_DNA"/>
</dbReference>